<dbReference type="Gene3D" id="3.60.15.10">
    <property type="entry name" value="Ribonuclease Z/Hydroxyacylglutathione hydrolase-like"/>
    <property type="match status" value="1"/>
</dbReference>
<dbReference type="SUPFAM" id="SSF56281">
    <property type="entry name" value="Metallo-hydrolase/oxidoreductase"/>
    <property type="match status" value="1"/>
</dbReference>
<dbReference type="GO" id="GO:0016787">
    <property type="term" value="F:hydrolase activity"/>
    <property type="evidence" value="ECO:0007669"/>
    <property type="project" value="UniProtKB-KW"/>
</dbReference>
<dbReference type="InterPro" id="IPR051453">
    <property type="entry name" value="MBL_Glyoxalase_II"/>
</dbReference>
<keyword evidence="3" id="KW-0378">Hydrolase</keyword>
<keyword evidence="2" id="KW-0479">Metal-binding</keyword>
<sequence>MDRSAKLQVLSTADSSFATNSYLVLDEATRDAAVIDSNLEPELMVELARNNGANVRGILLTHTDGDHIAGLPRYRAAFGKVPIAVHGTELAMLTEGVPLRRHWDVGLGTLEEIRELIPGTPYTVGSLAFDVLHTPGHSPGGVTLRIGNALFTGDALFAGSIGRSDFSNSDAEALLAGIKRELLSQPDDFLVFSGHGPVTTIGQERRYNPFL</sequence>
<evidence type="ECO:0000313" key="7">
    <source>
        <dbReference type="Proteomes" id="UP000620075"/>
    </source>
</evidence>
<evidence type="ECO:0000256" key="1">
    <source>
        <dbReference type="ARBA" id="ARBA00001947"/>
    </source>
</evidence>
<reference evidence="6 7" key="1">
    <citation type="submission" date="2020-10" db="EMBL/GenBank/DDBJ databases">
        <title>Ca. Dormibacterota MAGs.</title>
        <authorList>
            <person name="Montgomery K."/>
        </authorList>
    </citation>
    <scope>NUCLEOTIDE SEQUENCE [LARGE SCALE GENOMIC DNA]</scope>
    <source>
        <strain evidence="6">SC8811_S16_3</strain>
    </source>
</reference>
<dbReference type="SMART" id="SM00849">
    <property type="entry name" value="Lactamase_B"/>
    <property type="match status" value="1"/>
</dbReference>
<accession>A0A934NCI9</accession>
<evidence type="ECO:0000313" key="6">
    <source>
        <dbReference type="EMBL" id="MBJ7603531.1"/>
    </source>
</evidence>
<dbReference type="InterPro" id="IPR036866">
    <property type="entry name" value="RibonucZ/Hydroxyglut_hydro"/>
</dbReference>
<dbReference type="GO" id="GO:0046872">
    <property type="term" value="F:metal ion binding"/>
    <property type="evidence" value="ECO:0007669"/>
    <property type="project" value="UniProtKB-KW"/>
</dbReference>
<dbReference type="Proteomes" id="UP000620075">
    <property type="component" value="Unassembled WGS sequence"/>
</dbReference>
<name>A0A934NCI9_9BACT</name>
<dbReference type="InterPro" id="IPR001279">
    <property type="entry name" value="Metallo-B-lactamas"/>
</dbReference>
<evidence type="ECO:0000256" key="3">
    <source>
        <dbReference type="ARBA" id="ARBA00022801"/>
    </source>
</evidence>
<dbReference type="RefSeq" id="WP_338179707.1">
    <property type="nucleotide sequence ID" value="NZ_JAEKNQ010000038.1"/>
</dbReference>
<dbReference type="Pfam" id="PF00753">
    <property type="entry name" value="Lactamase_B"/>
    <property type="match status" value="1"/>
</dbReference>
<gene>
    <name evidence="6" type="ORF">JF888_10140</name>
</gene>
<feature type="domain" description="Metallo-beta-lactamase" evidence="5">
    <location>
        <begin position="18"/>
        <end position="195"/>
    </location>
</feature>
<organism evidence="6 7">
    <name type="scientific">Candidatus Dormiibacter inghamiae</name>
    <dbReference type="NCBI Taxonomy" id="3127013"/>
    <lineage>
        <taxon>Bacteria</taxon>
        <taxon>Bacillati</taxon>
        <taxon>Candidatus Dormiibacterota</taxon>
        <taxon>Candidatus Dormibacteria</taxon>
        <taxon>Candidatus Dormibacterales</taxon>
        <taxon>Candidatus Dormibacteraceae</taxon>
        <taxon>Candidatus Dormiibacter</taxon>
    </lineage>
</organism>
<comment type="caution">
    <text evidence="6">The sequence shown here is derived from an EMBL/GenBank/DDBJ whole genome shotgun (WGS) entry which is preliminary data.</text>
</comment>
<comment type="cofactor">
    <cofactor evidence="1">
        <name>Zn(2+)</name>
        <dbReference type="ChEBI" id="CHEBI:29105"/>
    </cofactor>
</comment>
<proteinExistence type="predicted"/>
<dbReference type="AlphaFoldDB" id="A0A934NCI9"/>
<dbReference type="EMBL" id="JAEKNQ010000038">
    <property type="protein sequence ID" value="MBJ7603531.1"/>
    <property type="molecule type" value="Genomic_DNA"/>
</dbReference>
<evidence type="ECO:0000259" key="5">
    <source>
        <dbReference type="SMART" id="SM00849"/>
    </source>
</evidence>
<protein>
    <submittedName>
        <fullName evidence="6">MBL fold metallo-hydrolase</fullName>
    </submittedName>
</protein>
<dbReference type="PANTHER" id="PTHR46233">
    <property type="entry name" value="HYDROXYACYLGLUTATHIONE HYDROLASE GLOC"/>
    <property type="match status" value="1"/>
</dbReference>
<evidence type="ECO:0000256" key="4">
    <source>
        <dbReference type="ARBA" id="ARBA00022833"/>
    </source>
</evidence>
<evidence type="ECO:0000256" key="2">
    <source>
        <dbReference type="ARBA" id="ARBA00022723"/>
    </source>
</evidence>
<dbReference type="PANTHER" id="PTHR46233:SF3">
    <property type="entry name" value="HYDROXYACYLGLUTATHIONE HYDROLASE GLOC"/>
    <property type="match status" value="1"/>
</dbReference>
<keyword evidence="4" id="KW-0862">Zinc</keyword>